<keyword evidence="2" id="KW-1185">Reference proteome</keyword>
<reference evidence="1 2" key="1">
    <citation type="submission" date="2017-11" db="EMBL/GenBank/DDBJ databases">
        <title>Taxonomic description and genome sequences of Spirosoma HA7 sp. nov., isolated from pollen microhabitat of Corylus avellana.</title>
        <authorList>
            <person name="Ambika Manirajan B."/>
            <person name="Suarez C."/>
            <person name="Ratering S."/>
            <person name="Geissler-Plaum R."/>
            <person name="Cardinale M."/>
            <person name="Sylvia S."/>
        </authorList>
    </citation>
    <scope>NUCLEOTIDE SEQUENCE [LARGE SCALE GENOMIC DNA]</scope>
    <source>
        <strain evidence="1 2">HA7</strain>
    </source>
</reference>
<accession>A0A2K8ZAX4</accession>
<organism evidence="1 2">
    <name type="scientific">Spirosoma pollinicola</name>
    <dbReference type="NCBI Taxonomy" id="2057025"/>
    <lineage>
        <taxon>Bacteria</taxon>
        <taxon>Pseudomonadati</taxon>
        <taxon>Bacteroidota</taxon>
        <taxon>Cytophagia</taxon>
        <taxon>Cytophagales</taxon>
        <taxon>Cytophagaceae</taxon>
        <taxon>Spirosoma</taxon>
    </lineage>
</organism>
<evidence type="ECO:0000313" key="2">
    <source>
        <dbReference type="Proteomes" id="UP000232883"/>
    </source>
</evidence>
<dbReference type="KEGG" id="spir:CWM47_37475"/>
<dbReference type="Gene3D" id="1.20.120.330">
    <property type="entry name" value="Nucleotidyltransferases domain 2"/>
    <property type="match status" value="1"/>
</dbReference>
<protein>
    <submittedName>
        <fullName evidence="1">Uncharacterized protein</fullName>
    </submittedName>
</protein>
<proteinExistence type="predicted"/>
<dbReference type="RefSeq" id="WP_100993563.1">
    <property type="nucleotide sequence ID" value="NZ_CP025096.1"/>
</dbReference>
<name>A0A2K8ZAX4_9BACT</name>
<sequence>MNQNQSLQTNRNQPSAISTRRLALTRSAEQAAKAFERSWQKQQTNLDRVRALQNRLNQFQAKLDELKAEVP</sequence>
<dbReference type="AlphaFoldDB" id="A0A2K8ZAX4"/>
<gene>
    <name evidence="1" type="ORF">CWM47_37475</name>
</gene>
<dbReference type="Proteomes" id="UP000232883">
    <property type="component" value="Chromosome"/>
</dbReference>
<evidence type="ECO:0000313" key="1">
    <source>
        <dbReference type="EMBL" id="AUD07018.1"/>
    </source>
</evidence>
<dbReference type="EMBL" id="CP025096">
    <property type="protein sequence ID" value="AUD07018.1"/>
    <property type="molecule type" value="Genomic_DNA"/>
</dbReference>